<feature type="region of interest" description="Disordered" evidence="1">
    <location>
        <begin position="147"/>
        <end position="207"/>
    </location>
</feature>
<evidence type="ECO:0000256" key="1">
    <source>
        <dbReference type="SAM" id="MobiDB-lite"/>
    </source>
</evidence>
<keyword evidence="2" id="KW-1133">Transmembrane helix</keyword>
<accession>A0A4U7B073</accession>
<sequence>MAYQYHRHVRLHHHGKHKVFSSFSNSTTSTALETDTIELATAAVTTSDSSHSTTFATTFGTTKIGFTHTVSEVTSAATSGTSTSVSPTAQGNQAHTPPPPAADKSWRAVLVAGCVLAIAILVCLYAWWAIRRKDRMLKEKKEARKAAAAKVSDGEEGDGRSSRTAGNGLCDKGSEKSSKKNGFDEKAEEARVMRMMQGLGDDGVKDV</sequence>
<feature type="compositionally biased region" description="Low complexity" evidence="1">
    <location>
        <begin position="78"/>
        <end position="89"/>
    </location>
</feature>
<feature type="transmembrane region" description="Helical" evidence="2">
    <location>
        <begin position="108"/>
        <end position="130"/>
    </location>
</feature>
<organism evidence="3 4">
    <name type="scientific">Elsinoe australis</name>
    <dbReference type="NCBI Taxonomy" id="40998"/>
    <lineage>
        <taxon>Eukaryota</taxon>
        <taxon>Fungi</taxon>
        <taxon>Dikarya</taxon>
        <taxon>Ascomycota</taxon>
        <taxon>Pezizomycotina</taxon>
        <taxon>Dothideomycetes</taxon>
        <taxon>Dothideomycetidae</taxon>
        <taxon>Myriangiales</taxon>
        <taxon>Elsinoaceae</taxon>
        <taxon>Elsinoe</taxon>
    </lineage>
</organism>
<protein>
    <submittedName>
        <fullName evidence="3">Uncharacterized protein</fullName>
    </submittedName>
</protein>
<feature type="compositionally biased region" description="Basic and acidic residues" evidence="1">
    <location>
        <begin position="172"/>
        <end position="192"/>
    </location>
</feature>
<proteinExistence type="predicted"/>
<keyword evidence="2" id="KW-0472">Membrane</keyword>
<keyword evidence="2" id="KW-0812">Transmembrane</keyword>
<gene>
    <name evidence="3" type="ORF">C1H76_3667</name>
</gene>
<dbReference type="EMBL" id="PTQR01000047">
    <property type="protein sequence ID" value="TKX24099.1"/>
    <property type="molecule type" value="Genomic_DNA"/>
</dbReference>
<comment type="caution">
    <text evidence="3">The sequence shown here is derived from an EMBL/GenBank/DDBJ whole genome shotgun (WGS) entry which is preliminary data.</text>
</comment>
<feature type="region of interest" description="Disordered" evidence="1">
    <location>
        <begin position="78"/>
        <end position="101"/>
    </location>
</feature>
<evidence type="ECO:0000256" key="2">
    <source>
        <dbReference type="SAM" id="Phobius"/>
    </source>
</evidence>
<dbReference type="AlphaFoldDB" id="A0A4U7B073"/>
<evidence type="ECO:0000313" key="3">
    <source>
        <dbReference type="EMBL" id="TKX24099.1"/>
    </source>
</evidence>
<evidence type="ECO:0000313" key="4">
    <source>
        <dbReference type="Proteomes" id="UP000308133"/>
    </source>
</evidence>
<reference evidence="3 4" key="1">
    <citation type="submission" date="2018-02" db="EMBL/GenBank/DDBJ databases">
        <title>Draft genome sequences of Elsinoe sp., causing black scab on jojoba.</title>
        <authorList>
            <person name="Stodart B."/>
            <person name="Jeffress S."/>
            <person name="Ash G."/>
            <person name="Arun Chinnappa K."/>
        </authorList>
    </citation>
    <scope>NUCLEOTIDE SEQUENCE [LARGE SCALE GENOMIC DNA]</scope>
    <source>
        <strain evidence="3 4">Hillstone_2</strain>
    </source>
</reference>
<dbReference type="Proteomes" id="UP000308133">
    <property type="component" value="Unassembled WGS sequence"/>
</dbReference>
<name>A0A4U7B073_9PEZI</name>